<organism evidence="1 2">
    <name type="scientific">Paenibacillus odorifer</name>
    <dbReference type="NCBI Taxonomy" id="189426"/>
    <lineage>
        <taxon>Bacteria</taxon>
        <taxon>Bacillati</taxon>
        <taxon>Bacillota</taxon>
        <taxon>Bacilli</taxon>
        <taxon>Bacillales</taxon>
        <taxon>Paenibacillaceae</taxon>
        <taxon>Paenibacillus</taxon>
    </lineage>
</organism>
<proteinExistence type="predicted"/>
<evidence type="ECO:0000313" key="1">
    <source>
        <dbReference type="EMBL" id="OME13841.1"/>
    </source>
</evidence>
<dbReference type="RefSeq" id="WP_076137807.1">
    <property type="nucleotide sequence ID" value="NZ_MPTO01000027.1"/>
</dbReference>
<name>A0AB36JBQ4_9BACL</name>
<evidence type="ECO:0000313" key="2">
    <source>
        <dbReference type="Proteomes" id="UP000187323"/>
    </source>
</evidence>
<gene>
    <name evidence="1" type="ORF">BSK47_24635</name>
</gene>
<dbReference type="Proteomes" id="UP000187323">
    <property type="component" value="Unassembled WGS sequence"/>
</dbReference>
<dbReference type="Gene3D" id="3.40.50.2000">
    <property type="entry name" value="Glycogen Phosphorylase B"/>
    <property type="match status" value="2"/>
</dbReference>
<dbReference type="Pfam" id="PF13692">
    <property type="entry name" value="Glyco_trans_1_4"/>
    <property type="match status" value="1"/>
</dbReference>
<dbReference type="SUPFAM" id="SSF53756">
    <property type="entry name" value="UDP-Glycosyltransferase/glycogen phosphorylase"/>
    <property type="match status" value="1"/>
</dbReference>
<dbReference type="EMBL" id="MPTO01000027">
    <property type="protein sequence ID" value="OME13841.1"/>
    <property type="molecule type" value="Genomic_DNA"/>
</dbReference>
<dbReference type="AlphaFoldDB" id="A0AB36JBQ4"/>
<reference evidence="1 2" key="1">
    <citation type="submission" date="2016-10" db="EMBL/GenBank/DDBJ databases">
        <title>Paenibacillus species isolates.</title>
        <authorList>
            <person name="Beno S.M."/>
        </authorList>
    </citation>
    <scope>NUCLEOTIDE SEQUENCE [LARGE SCALE GENOMIC DNA]</scope>
    <source>
        <strain evidence="1 2">FSL H7-0918</strain>
    </source>
</reference>
<evidence type="ECO:0008006" key="3">
    <source>
        <dbReference type="Google" id="ProtNLM"/>
    </source>
</evidence>
<sequence>MNVIIVNCFDTYEERVDLLHAYFVSNGHKVTVIQSDFRHFKKVYRTEQKADFLFVPSKPYYKNLSFSRMKSHYIFAKNAFKLVENNKPDLIYAIIPPNSIAKFAANYKKKNPKVKLIFDLIDLWPETMPIGKIKNFPPFSFWQSMRDKNLKHADFIISECDLFRSILKDVLVNLKSFTLYLAKKEISYESIPNLSENEIHLCYLGSINNIIDIQKIKKTIEVIHRLKPTTIHIIGDGENREKLMREIKETGASVEYYGKVYDYTEKQRVFDKCHFGINIMKDEVCVGLTMKSIDYFQGGLPIINNIQFDTERLVNKYSVGINIMNDNIDILASSICNLDIEKLLNMRKNARKVFEKHFSVESFNEVLDQYFTIY</sequence>
<accession>A0AB36JBQ4</accession>
<comment type="caution">
    <text evidence="1">The sequence shown here is derived from an EMBL/GenBank/DDBJ whole genome shotgun (WGS) entry which is preliminary data.</text>
</comment>
<protein>
    <recommendedName>
        <fullName evidence="3">Glycosyltransferase WbuB</fullName>
    </recommendedName>
</protein>